<evidence type="ECO:0000313" key="2">
    <source>
        <dbReference type="Proteomes" id="UP000789508"/>
    </source>
</evidence>
<protein>
    <submittedName>
        <fullName evidence="1">5354_t:CDS:1</fullName>
    </submittedName>
</protein>
<dbReference type="AlphaFoldDB" id="A0A9N9I3R6"/>
<name>A0A9N9I3R6_9GLOM</name>
<dbReference type="EMBL" id="CAJVPS010025358">
    <property type="protein sequence ID" value="CAG8718722.1"/>
    <property type="molecule type" value="Genomic_DNA"/>
</dbReference>
<reference evidence="1" key="1">
    <citation type="submission" date="2021-06" db="EMBL/GenBank/DDBJ databases">
        <authorList>
            <person name="Kallberg Y."/>
            <person name="Tangrot J."/>
            <person name="Rosling A."/>
        </authorList>
    </citation>
    <scope>NUCLEOTIDE SEQUENCE</scope>
    <source>
        <strain evidence="1">FL130A</strain>
    </source>
</reference>
<dbReference type="Proteomes" id="UP000789508">
    <property type="component" value="Unassembled WGS sequence"/>
</dbReference>
<feature type="non-terminal residue" evidence="1">
    <location>
        <position position="87"/>
    </location>
</feature>
<proteinExistence type="predicted"/>
<evidence type="ECO:0000313" key="1">
    <source>
        <dbReference type="EMBL" id="CAG8718722.1"/>
    </source>
</evidence>
<comment type="caution">
    <text evidence="1">The sequence shown here is derived from an EMBL/GenBank/DDBJ whole genome shotgun (WGS) entry which is preliminary data.</text>
</comment>
<accession>A0A9N9I3R6</accession>
<gene>
    <name evidence="1" type="ORF">ALEPTO_LOCUS12176</name>
</gene>
<sequence length="87" mass="10396">MSMYDGNHRVYIMKFAYLKDRNDHCGSKDVNLMSEFMTRVIKTICHHELYVWFLESFQTGSNMVVHVVYLDHSDIEWPCGLKFMKRA</sequence>
<organism evidence="1 2">
    <name type="scientific">Ambispora leptoticha</name>
    <dbReference type="NCBI Taxonomy" id="144679"/>
    <lineage>
        <taxon>Eukaryota</taxon>
        <taxon>Fungi</taxon>
        <taxon>Fungi incertae sedis</taxon>
        <taxon>Mucoromycota</taxon>
        <taxon>Glomeromycotina</taxon>
        <taxon>Glomeromycetes</taxon>
        <taxon>Archaeosporales</taxon>
        <taxon>Ambisporaceae</taxon>
        <taxon>Ambispora</taxon>
    </lineage>
</organism>
<keyword evidence="2" id="KW-1185">Reference proteome</keyword>